<protein>
    <submittedName>
        <fullName evidence="1">Uncharacterized protein</fullName>
    </submittedName>
</protein>
<keyword evidence="2" id="KW-1185">Reference proteome</keyword>
<evidence type="ECO:0000313" key="2">
    <source>
        <dbReference type="Proteomes" id="UP001596287"/>
    </source>
</evidence>
<sequence>MKKKLTINTVKIDEVPVADLVEMIDDWELQIILGAQPLTRDVDVMLDNMLEYFVEEELYNYACVVRDEIQKRKPL</sequence>
<reference evidence="2" key="1">
    <citation type="journal article" date="2019" name="Int. J. Syst. Evol. Microbiol.">
        <title>The Global Catalogue of Microorganisms (GCM) 10K type strain sequencing project: providing services to taxonomists for standard genome sequencing and annotation.</title>
        <authorList>
            <consortium name="The Broad Institute Genomics Platform"/>
            <consortium name="The Broad Institute Genome Sequencing Center for Infectious Disease"/>
            <person name="Wu L."/>
            <person name="Ma J."/>
        </authorList>
    </citation>
    <scope>NUCLEOTIDE SEQUENCE [LARGE SCALE GENOMIC DNA]</scope>
    <source>
        <strain evidence="2">CCUG 49679</strain>
    </source>
</reference>
<dbReference type="EMBL" id="JBHSQB010000004">
    <property type="protein sequence ID" value="MFC6095815.1"/>
    <property type="molecule type" value="Genomic_DNA"/>
</dbReference>
<gene>
    <name evidence="1" type="ORF">ACFPVY_04080</name>
</gene>
<evidence type="ECO:0000313" key="1">
    <source>
        <dbReference type="EMBL" id="MFC6095815.1"/>
    </source>
</evidence>
<dbReference type="RefSeq" id="WP_379790490.1">
    <property type="nucleotide sequence ID" value="NZ_JBHSQB010000004.1"/>
</dbReference>
<dbReference type="Proteomes" id="UP001596287">
    <property type="component" value="Unassembled WGS sequence"/>
</dbReference>
<name>A0ABW1PJK8_9FLAO</name>
<proteinExistence type="predicted"/>
<organism evidence="1 2">
    <name type="scientific">Flavobacterium qiangtangense</name>
    <dbReference type="NCBI Taxonomy" id="1442595"/>
    <lineage>
        <taxon>Bacteria</taxon>
        <taxon>Pseudomonadati</taxon>
        <taxon>Bacteroidota</taxon>
        <taxon>Flavobacteriia</taxon>
        <taxon>Flavobacteriales</taxon>
        <taxon>Flavobacteriaceae</taxon>
        <taxon>Flavobacterium</taxon>
    </lineage>
</organism>
<accession>A0ABW1PJK8</accession>
<comment type="caution">
    <text evidence="1">The sequence shown here is derived from an EMBL/GenBank/DDBJ whole genome shotgun (WGS) entry which is preliminary data.</text>
</comment>